<keyword evidence="6" id="KW-0694">RNA-binding</keyword>
<dbReference type="GO" id="GO:0016281">
    <property type="term" value="C:eukaryotic translation initiation factor 4F complex"/>
    <property type="evidence" value="ECO:0007669"/>
    <property type="project" value="TreeGrafter"/>
</dbReference>
<evidence type="ECO:0000256" key="6">
    <source>
        <dbReference type="ARBA" id="ARBA00022884"/>
    </source>
</evidence>
<feature type="compositionally biased region" description="Basic and acidic residues" evidence="8">
    <location>
        <begin position="1403"/>
        <end position="1415"/>
    </location>
</feature>
<dbReference type="GO" id="GO:0003743">
    <property type="term" value="F:translation initiation factor activity"/>
    <property type="evidence" value="ECO:0007669"/>
    <property type="project" value="UniProtKB-KW"/>
</dbReference>
<dbReference type="SMART" id="SM00543">
    <property type="entry name" value="MIF4G"/>
    <property type="match status" value="1"/>
</dbReference>
<feature type="region of interest" description="Disordered" evidence="8">
    <location>
        <begin position="942"/>
        <end position="1002"/>
    </location>
</feature>
<comment type="subcellular location">
    <subcellularLocation>
        <location evidence="1">Cytoplasm</location>
    </subcellularLocation>
</comment>
<dbReference type="Pfam" id="PF02854">
    <property type="entry name" value="MIF4G"/>
    <property type="match status" value="1"/>
</dbReference>
<feature type="region of interest" description="Disordered" evidence="8">
    <location>
        <begin position="171"/>
        <end position="202"/>
    </location>
</feature>
<evidence type="ECO:0000313" key="11">
    <source>
        <dbReference type="Proteomes" id="UP000245383"/>
    </source>
</evidence>
<dbReference type="Proteomes" id="UP000245383">
    <property type="component" value="Unassembled WGS sequence"/>
</dbReference>
<feature type="compositionally biased region" description="Polar residues" evidence="8">
    <location>
        <begin position="573"/>
        <end position="584"/>
    </location>
</feature>
<evidence type="ECO:0000256" key="5">
    <source>
        <dbReference type="ARBA" id="ARBA00022553"/>
    </source>
</evidence>
<dbReference type="PANTHER" id="PTHR23253">
    <property type="entry name" value="EUKARYOTIC TRANSLATION INITIATION FACTOR 4 GAMMA"/>
    <property type="match status" value="1"/>
</dbReference>
<feature type="compositionally biased region" description="Polar residues" evidence="8">
    <location>
        <begin position="1340"/>
        <end position="1354"/>
    </location>
</feature>
<dbReference type="Gene3D" id="1.25.40.180">
    <property type="match status" value="2"/>
</dbReference>
<dbReference type="OrthoDB" id="514777at2759"/>
<dbReference type="GO" id="GO:0003729">
    <property type="term" value="F:mRNA binding"/>
    <property type="evidence" value="ECO:0007669"/>
    <property type="project" value="TreeGrafter"/>
</dbReference>
<dbReference type="SMART" id="SM00544">
    <property type="entry name" value="MA3"/>
    <property type="match status" value="1"/>
</dbReference>
<evidence type="ECO:0000256" key="2">
    <source>
        <dbReference type="ARBA" id="ARBA00005775"/>
    </source>
</evidence>
<evidence type="ECO:0000313" key="10">
    <source>
        <dbReference type="EMBL" id="PVU95469.1"/>
    </source>
</evidence>
<evidence type="ECO:0000256" key="7">
    <source>
        <dbReference type="ARBA" id="ARBA00022917"/>
    </source>
</evidence>
<feature type="region of interest" description="Disordered" evidence="8">
    <location>
        <begin position="1428"/>
        <end position="1455"/>
    </location>
</feature>
<feature type="compositionally biased region" description="Polar residues" evidence="8">
    <location>
        <begin position="1320"/>
        <end position="1334"/>
    </location>
</feature>
<dbReference type="SUPFAM" id="SSF48371">
    <property type="entry name" value="ARM repeat"/>
    <property type="match status" value="2"/>
</dbReference>
<feature type="compositionally biased region" description="Low complexity" evidence="8">
    <location>
        <begin position="981"/>
        <end position="992"/>
    </location>
</feature>
<keyword evidence="5" id="KW-0597">Phosphoprotein</keyword>
<sequence length="1677" mass="185831">MNRKSGTSSEFGLATAKQQPLQKQSRDSKFSHPKEYNKAPTYAQLTSKVNSQEATDYNKIDTLNSMENIQSTNLTDFKANKNRANSDVYLKGSNSSLINIVQLPDVASEPLPVPGVKFGKSVKRPITEHKAFGNKASTGTMSGGVPAQLPKINEKPIFGYSKRNSTNAVFDRNLTDGTGPVPIPSSTILSTEKPFKPLNAAFPDHNASIREANEHNNSDYKPINSQNRTHAHKSSRSQISYKNNTQDSSSNRSIPNSNNLPNLSRVLFSEVNTEPIVSNSTSHNSEYMTNSTPIPSINMPMSHSSSRDNLASAYKMPEPTADTQSFHNFNQQQGPAAQSTINNRPQQQIINTNAAIPFIPLTGTPINHNRDKINNIPGNTGSQNPIPNSEIHYSMPSANNGSTPHIIPQMPIPHGNINNNMHPNVNNMQQMQHWPFYSHGHINNTNFENQYFSNNSSNYYPQHPHGLHNQQHANFSASQQYMMPRINNNHNIPPNVAISAQNQDSMTPIPNIQGQPIGLNTPVSISKLHSRKTLNANSVEYVPRSMKSSRIKIVNPATKTELDLDAISRNGPPINTSALQTTGANEEKEKSVDHISTTTENISVLPKDTTLVAEPKSHFIVPRASKAVRIVAPSSLNQSKSESQISTSKPQKDDNQVITNDNLTIINDETIIDEPNTKNVDDINSNQQNLENIKADLDTDTAVTDEKKDVSVNLTNGNISLDNAIELTETAKPESIVTTSIDSDVKDKISCDKPQSNDILIENNADSEIKTSQKVNSQIISAIDTIPVDDKIVAETQRIMNELQEESIKGGDSTSASAKVASTEIHLLSLDEIRNLDIYPSNLKETINAINTNYYAYPSSFIFAFKDISQKSFPFSFDPNSHDEKPSGSYHDGRRSMARNRSDAGRDKNSNRPSMPSYNMEMGMFKSIPKTSEERFMMSSNHGNAGGMKNSGFSGRIPSSGGVMNRGGKIYRDQRQKNRDNNNSYYENSNDNKPQNFEPLPQTETGWKKATIVDEGQILTENANNISDEIVTRKVKGLLNKLTVDNFTKVSPSFIEWANKSQDEDDGRIIRNVLNLIFEKAVDEPPFAPMYAKLSKLIHDQVSETVVIKNSVNKDGKEFSGTMVVRRVLINRCQKEFEAGWKVEIPDDIKSDEYYAAMKIKRRGLGLVKFVGEMFLLNLISEKILRGAMEYLLSTDKEDETLESLAKLITTVGSRLDANESGSIFLTGVISRIKSLSTDKTINSRIRFMILDVLDLRASKWISKVKDIGPKAISTIHAEVEKEKAAQASNMRRGMSSSGRGYNASGMNRLGPRSGDRSSHGSYQNPRNDQSNRNAGDLSNFGNLSRSKVSTSGSLGPVSNPFEKIGQGALGWKNTGSDSRNRKNDLKSHRSTNVPFIGSQKSQRKEILTSTKSKPEKMSSVNIFSALSQDNDDYDMNQPPSPEKTSFETNKNNDNIEDSGLELVNKVENISISDQPTLNNALIQRRAKLIADEFITLRDNKEFVECLIELEANNYTQFVYEVVKYMLDSKTENVKIIAEIFDYCTNNSILTEANIIDGFSMVGDTLEDEAVDAPLAYKHFAILLAAANVNVGNILQCFGALSSSTSLSLPQLTVLKNYLETLTESQGSDTVVSLIESENKKDTLDITKFMPSDMQDADKIKNALDKKGILTYFKSYQ</sequence>
<gene>
    <name evidence="10" type="ORF">BB561_001803</name>
</gene>
<dbReference type="STRING" id="133385.A0A2T9YT25"/>
<feature type="compositionally biased region" description="Polar residues" evidence="8">
    <location>
        <begin position="634"/>
        <end position="649"/>
    </location>
</feature>
<feature type="region of interest" description="Disordered" evidence="8">
    <location>
        <begin position="634"/>
        <end position="657"/>
    </location>
</feature>
<feature type="compositionally biased region" description="Low complexity" evidence="8">
    <location>
        <begin position="248"/>
        <end position="261"/>
    </location>
</feature>
<evidence type="ECO:0000256" key="4">
    <source>
        <dbReference type="ARBA" id="ARBA00022540"/>
    </source>
</evidence>
<feature type="compositionally biased region" description="Basic and acidic residues" evidence="8">
    <location>
        <begin position="1379"/>
        <end position="1388"/>
    </location>
</feature>
<feature type="region of interest" description="Disordered" evidence="8">
    <location>
        <begin position="1282"/>
        <end position="1415"/>
    </location>
</feature>
<feature type="compositionally biased region" description="Polar residues" evidence="8">
    <location>
        <begin position="1443"/>
        <end position="1453"/>
    </location>
</feature>
<feature type="compositionally biased region" description="Polar residues" evidence="8">
    <location>
        <begin position="236"/>
        <end position="247"/>
    </location>
</feature>
<dbReference type="InterPro" id="IPR003890">
    <property type="entry name" value="MIF4G-like_typ-3"/>
</dbReference>
<evidence type="ECO:0000256" key="1">
    <source>
        <dbReference type="ARBA" id="ARBA00004496"/>
    </source>
</evidence>
<dbReference type="InterPro" id="IPR016024">
    <property type="entry name" value="ARM-type_fold"/>
</dbReference>
<feature type="compositionally biased region" description="Basic and acidic residues" evidence="8">
    <location>
        <begin position="24"/>
        <end position="37"/>
    </location>
</feature>
<feature type="region of interest" description="Disordered" evidence="8">
    <location>
        <begin position="277"/>
        <end position="307"/>
    </location>
</feature>
<feature type="compositionally biased region" description="Polar residues" evidence="8">
    <location>
        <begin position="1"/>
        <end position="23"/>
    </location>
</feature>
<evidence type="ECO:0000256" key="3">
    <source>
        <dbReference type="ARBA" id="ARBA00022490"/>
    </source>
</evidence>
<feature type="region of interest" description="Disordered" evidence="8">
    <location>
        <begin position="1"/>
        <end position="51"/>
    </location>
</feature>
<feature type="compositionally biased region" description="Low complexity" evidence="8">
    <location>
        <begin position="1291"/>
        <end position="1301"/>
    </location>
</feature>
<keyword evidence="4" id="KW-0396">Initiation factor</keyword>
<feature type="region of interest" description="Disordered" evidence="8">
    <location>
        <begin position="214"/>
        <end position="261"/>
    </location>
</feature>
<name>A0A2T9YT25_9FUNG</name>
<protein>
    <recommendedName>
        <fullName evidence="9">MI domain-containing protein</fullName>
    </recommendedName>
</protein>
<feature type="compositionally biased region" description="Basic and acidic residues" evidence="8">
    <location>
        <begin position="970"/>
        <end position="980"/>
    </location>
</feature>
<evidence type="ECO:0000256" key="8">
    <source>
        <dbReference type="SAM" id="MobiDB-lite"/>
    </source>
</evidence>
<accession>A0A2T9YT25</accession>
<proteinExistence type="inferred from homology"/>
<dbReference type="EMBL" id="MBFR01000056">
    <property type="protein sequence ID" value="PVU95469.1"/>
    <property type="molecule type" value="Genomic_DNA"/>
</dbReference>
<feature type="compositionally biased region" description="Basic and acidic residues" evidence="8">
    <location>
        <begin position="880"/>
        <end position="910"/>
    </location>
</feature>
<feature type="region of interest" description="Disordered" evidence="8">
    <location>
        <begin position="876"/>
        <end position="921"/>
    </location>
</feature>
<dbReference type="InterPro" id="IPR003891">
    <property type="entry name" value="Initiation_fac_eIF4g_MI"/>
</dbReference>
<keyword evidence="7" id="KW-0648">Protein biosynthesis</keyword>
<dbReference type="PROSITE" id="PS51366">
    <property type="entry name" value="MI"/>
    <property type="match status" value="1"/>
</dbReference>
<keyword evidence="3" id="KW-0963">Cytoplasm</keyword>
<organism evidence="10 11">
    <name type="scientific">Smittium simulii</name>
    <dbReference type="NCBI Taxonomy" id="133385"/>
    <lineage>
        <taxon>Eukaryota</taxon>
        <taxon>Fungi</taxon>
        <taxon>Fungi incertae sedis</taxon>
        <taxon>Zoopagomycota</taxon>
        <taxon>Kickxellomycotina</taxon>
        <taxon>Harpellomycetes</taxon>
        <taxon>Harpellales</taxon>
        <taxon>Legeriomycetaceae</taxon>
        <taxon>Smittium</taxon>
    </lineage>
</organism>
<dbReference type="Pfam" id="PF02847">
    <property type="entry name" value="MA3"/>
    <property type="match status" value="1"/>
</dbReference>
<dbReference type="GO" id="GO:0010494">
    <property type="term" value="C:cytoplasmic stress granule"/>
    <property type="evidence" value="ECO:0007669"/>
    <property type="project" value="UniProtKB-ARBA"/>
</dbReference>
<feature type="domain" description="MI" evidence="9">
    <location>
        <begin position="1482"/>
        <end position="1603"/>
    </location>
</feature>
<dbReference type="PANTHER" id="PTHR23253:SF9">
    <property type="entry name" value="EUKARYOTIC TRANSLATION INITIATION FACTOR 4 GAMMA 2"/>
    <property type="match status" value="1"/>
</dbReference>
<evidence type="ECO:0000259" key="9">
    <source>
        <dbReference type="PROSITE" id="PS51366"/>
    </source>
</evidence>
<feature type="region of interest" description="Disordered" evidence="8">
    <location>
        <begin position="566"/>
        <end position="587"/>
    </location>
</feature>
<comment type="similarity">
    <text evidence="2">Belongs to the eukaryotic initiation factor 4G family.</text>
</comment>
<comment type="caution">
    <text evidence="10">The sequence shown here is derived from an EMBL/GenBank/DDBJ whole genome shotgun (WGS) entry which is preliminary data.</text>
</comment>
<dbReference type="FunFam" id="1.25.40.180:FF:000020">
    <property type="entry name" value="Eukaryotic translation initiation factor subunit"/>
    <property type="match status" value="1"/>
</dbReference>
<keyword evidence="11" id="KW-1185">Reference proteome</keyword>
<reference evidence="10 11" key="1">
    <citation type="journal article" date="2018" name="MBio">
        <title>Comparative Genomics Reveals the Core Gene Toolbox for the Fungus-Insect Symbiosis.</title>
        <authorList>
            <person name="Wang Y."/>
            <person name="Stata M."/>
            <person name="Wang W."/>
            <person name="Stajich J.E."/>
            <person name="White M.M."/>
            <person name="Moncalvo J.M."/>
        </authorList>
    </citation>
    <scope>NUCLEOTIDE SEQUENCE [LARGE SCALE GENOMIC DNA]</scope>
    <source>
        <strain evidence="10 11">SWE-8-4</strain>
    </source>
</reference>